<dbReference type="EMBL" id="AP014854">
    <property type="protein sequence ID" value="BAR99463.1"/>
    <property type="molecule type" value="Genomic_DNA"/>
</dbReference>
<dbReference type="Pfam" id="PF12977">
    <property type="entry name" value="DUF3861"/>
    <property type="match status" value="1"/>
</dbReference>
<proteinExistence type="predicted"/>
<reference evidence="2" key="2">
    <citation type="submission" date="2015-11" db="EMBL/GenBank/DDBJ databases">
        <authorList>
            <person name="Zhang Y."/>
            <person name="Guo Z."/>
        </authorList>
    </citation>
    <scope>NUCLEOTIDE SEQUENCE</scope>
    <source>
        <strain evidence="2">1</strain>
    </source>
</reference>
<name>A0A0H5BPK8_BLAVI</name>
<evidence type="ECO:0000313" key="3">
    <source>
        <dbReference type="Proteomes" id="UP000065734"/>
    </source>
</evidence>
<sequence>MSRNYNYRITVTPTGVPEDGMALRLPFSFDATNHDDIIGLIERARAASGLSPDAAASMVVGLKLLSEVMLREKANPLFDPLRGGVKEFIGALKERGRDRQ</sequence>
<reference evidence="3" key="3">
    <citation type="journal article" date="2016" name="Genome Announc.">
        <title>Revised genome sequence of the purple photosynthetic bacterium Blastochloris viridis.</title>
        <authorList>
            <person name="Liu L.N."/>
            <person name="Faulkner M."/>
            <person name="Liu X."/>
            <person name="Huang F."/>
            <person name="Darby A.C."/>
            <person name="Hall N."/>
        </authorList>
    </citation>
    <scope>NUCLEOTIDE SEQUENCE [LARGE SCALE GENOMIC DNA]</scope>
    <source>
        <strain evidence="3">ATCC 19567 / DSM 133 / F</strain>
    </source>
</reference>
<evidence type="ECO:0000313" key="2">
    <source>
        <dbReference type="EMBL" id="CUU43244.1"/>
    </source>
</evidence>
<dbReference type="STRING" id="1079.BVIR_2817"/>
<dbReference type="InterPro" id="IPR024476">
    <property type="entry name" value="DUF3861"/>
</dbReference>
<dbReference type="AlphaFoldDB" id="A0A0H5BPK8"/>
<keyword evidence="3" id="KW-1185">Reference proteome</keyword>
<evidence type="ECO:0008006" key="4">
    <source>
        <dbReference type="Google" id="ProtNLM"/>
    </source>
</evidence>
<dbReference type="EMBL" id="LN907867">
    <property type="protein sequence ID" value="CUU43244.1"/>
    <property type="molecule type" value="Genomic_DNA"/>
</dbReference>
<dbReference type="RefSeq" id="WP_055038160.1">
    <property type="nucleotide sequence ID" value="NZ_AP014854.2"/>
</dbReference>
<dbReference type="InterPro" id="IPR038194">
    <property type="entry name" value="DUF3861_sf"/>
</dbReference>
<dbReference type="KEGG" id="bvr:BVIR_2817"/>
<dbReference type="Proteomes" id="UP000065734">
    <property type="component" value="Chromosome I"/>
</dbReference>
<gene>
    <name evidence="1" type="ORF">BV133_1870</name>
    <name evidence="2" type="ORF">BVIRIDIS_22610</name>
</gene>
<evidence type="ECO:0000313" key="1">
    <source>
        <dbReference type="EMBL" id="BAR99463.1"/>
    </source>
</evidence>
<dbReference type="OrthoDB" id="119700at2"/>
<organism evidence="2 3">
    <name type="scientific">Blastochloris viridis</name>
    <name type="common">Rhodopseudomonas viridis</name>
    <dbReference type="NCBI Taxonomy" id="1079"/>
    <lineage>
        <taxon>Bacteria</taxon>
        <taxon>Pseudomonadati</taxon>
        <taxon>Pseudomonadota</taxon>
        <taxon>Alphaproteobacteria</taxon>
        <taxon>Hyphomicrobiales</taxon>
        <taxon>Blastochloridaceae</taxon>
        <taxon>Blastochloris</taxon>
    </lineage>
</organism>
<accession>A0A0H5BPK8</accession>
<dbReference type="Gene3D" id="3.10.20.850">
    <property type="entry name" value="Protein of unknown function DUF3861"/>
    <property type="match status" value="1"/>
</dbReference>
<protein>
    <recommendedName>
        <fullName evidence="4">DUF3861 domain-containing protein</fullName>
    </recommendedName>
</protein>
<reference evidence="1" key="1">
    <citation type="journal article" date="2015" name="Genome Announc.">
        <title>Complete Genome Sequence of the Bacteriochlorophyll b-Producing Photosynthetic Bacterium Blastochloris viridis.</title>
        <authorList>
            <person name="Tsukatani Y."/>
            <person name="Hirose Y."/>
            <person name="Harada J."/>
            <person name="Misawa N."/>
            <person name="Mori K."/>
            <person name="Inoue K."/>
            <person name="Tamiaki H."/>
        </authorList>
    </citation>
    <scope>NUCLEOTIDE SEQUENCE [LARGE SCALE GENOMIC DNA]</scope>
    <source>
        <strain evidence="1">DSM 133</strain>
    </source>
</reference>